<dbReference type="InterPro" id="IPR005025">
    <property type="entry name" value="FMN_Rdtase-like_dom"/>
</dbReference>
<keyword evidence="1" id="KW-0285">Flavoprotein</keyword>
<dbReference type="Gene3D" id="3.40.50.360">
    <property type="match status" value="1"/>
</dbReference>
<dbReference type="OrthoDB" id="9805976at2"/>
<dbReference type="InterPro" id="IPR051796">
    <property type="entry name" value="ISF_SsuE-like"/>
</dbReference>
<protein>
    <submittedName>
        <fullName evidence="4">NADPH-dependent FMN reductase</fullName>
    </submittedName>
</protein>
<dbReference type="EMBL" id="FNRI01000001">
    <property type="protein sequence ID" value="SDZ99789.1"/>
    <property type="molecule type" value="Genomic_DNA"/>
</dbReference>
<dbReference type="AlphaFoldDB" id="A0A1H3XKB8"/>
<dbReference type="InterPro" id="IPR029039">
    <property type="entry name" value="Flavoprotein-like_sf"/>
</dbReference>
<sequence length="179" mass="19883">MAKKVLILSSSPRRGGNSDLLCDRFMEGAREAGLEVEKVFLKDLKINYCTGCNRCYNGEHPCPQQDDAAGVLAKMVAADVIVMASPVYFYTVCGQMKTLIDRCCARYTEMTDKEFYFILTAAEESIPMMERTVECFRGFLDCLEGPTERGVVYGVGAWHAGEIKSSPAMQEAYELGLRA</sequence>
<keyword evidence="2" id="KW-0288">FMN</keyword>
<evidence type="ECO:0000256" key="1">
    <source>
        <dbReference type="ARBA" id="ARBA00022630"/>
    </source>
</evidence>
<dbReference type="STRING" id="1033731.SAMN05444145_101246"/>
<proteinExistence type="predicted"/>
<dbReference type="SUPFAM" id="SSF52218">
    <property type="entry name" value="Flavoproteins"/>
    <property type="match status" value="1"/>
</dbReference>
<evidence type="ECO:0000313" key="4">
    <source>
        <dbReference type="EMBL" id="SDZ99789.1"/>
    </source>
</evidence>
<evidence type="ECO:0000259" key="3">
    <source>
        <dbReference type="Pfam" id="PF03358"/>
    </source>
</evidence>
<evidence type="ECO:0000313" key="5">
    <source>
        <dbReference type="Proteomes" id="UP000183253"/>
    </source>
</evidence>
<organism evidence="4 5">
    <name type="scientific">Alistipes timonensis JC136</name>
    <dbReference type="NCBI Taxonomy" id="1033731"/>
    <lineage>
        <taxon>Bacteria</taxon>
        <taxon>Pseudomonadati</taxon>
        <taxon>Bacteroidota</taxon>
        <taxon>Bacteroidia</taxon>
        <taxon>Bacteroidales</taxon>
        <taxon>Rikenellaceae</taxon>
        <taxon>Alistipes</taxon>
    </lineage>
</organism>
<dbReference type="Pfam" id="PF03358">
    <property type="entry name" value="FMN_red"/>
    <property type="match status" value="1"/>
</dbReference>
<dbReference type="PANTHER" id="PTHR43278">
    <property type="entry name" value="NAD(P)H-DEPENDENT FMN-CONTAINING OXIDOREDUCTASE YWQN-RELATED"/>
    <property type="match status" value="1"/>
</dbReference>
<dbReference type="GO" id="GO:0016491">
    <property type="term" value="F:oxidoreductase activity"/>
    <property type="evidence" value="ECO:0007669"/>
    <property type="project" value="InterPro"/>
</dbReference>
<dbReference type="PANTHER" id="PTHR43278:SF2">
    <property type="entry name" value="IRON-SULFUR FLAVOPROTEIN"/>
    <property type="match status" value="1"/>
</dbReference>
<name>A0A1H3XKB8_9BACT</name>
<feature type="domain" description="NADPH-dependent FMN reductase-like" evidence="3">
    <location>
        <begin position="4"/>
        <end position="123"/>
    </location>
</feature>
<keyword evidence="5" id="KW-1185">Reference proteome</keyword>
<gene>
    <name evidence="4" type="ORF">SAMN05444145_101246</name>
</gene>
<evidence type="ECO:0000256" key="2">
    <source>
        <dbReference type="ARBA" id="ARBA00022643"/>
    </source>
</evidence>
<accession>A0A1H3XKB8</accession>
<dbReference type="RefSeq" id="WP_026020579.1">
    <property type="nucleotide sequence ID" value="NZ_CAEG01000001.1"/>
</dbReference>
<dbReference type="Proteomes" id="UP000183253">
    <property type="component" value="Unassembled WGS sequence"/>
</dbReference>
<reference evidence="4 5" key="1">
    <citation type="submission" date="2016-10" db="EMBL/GenBank/DDBJ databases">
        <authorList>
            <person name="de Groot N.N."/>
        </authorList>
    </citation>
    <scope>NUCLEOTIDE SEQUENCE [LARGE SCALE GENOMIC DNA]</scope>
    <source>
        <strain evidence="4 5">DSM 25383</strain>
    </source>
</reference>